<gene>
    <name evidence="2" type="ORF">AA0119_g12752</name>
</gene>
<comment type="caution">
    <text evidence="2">The sequence shown here is derived from an EMBL/GenBank/DDBJ whole genome shotgun (WGS) entry which is preliminary data.</text>
</comment>
<evidence type="ECO:0000313" key="3">
    <source>
        <dbReference type="Proteomes" id="UP000293195"/>
    </source>
</evidence>
<name>A0ABY0FSF5_9PLEO</name>
<evidence type="ECO:0000256" key="1">
    <source>
        <dbReference type="SAM" id="Phobius"/>
    </source>
</evidence>
<feature type="transmembrane region" description="Helical" evidence="1">
    <location>
        <begin position="7"/>
        <end position="24"/>
    </location>
</feature>
<keyword evidence="1" id="KW-0812">Transmembrane</keyword>
<sequence>MIHPFHSILLFAYLMVINAAPMNYDKRQDPIKPHGLSTEALLTLIGVCVAVIGVALTLVLKWDSLKRMCIRCCLVRSRSYRNAAASDIRLINCAGHFSAPLPSLRHVNEDGIARPLRVQICPTEQQRLLLRTRTL</sequence>
<proteinExistence type="predicted"/>
<dbReference type="EMBL" id="PDXF01000135">
    <property type="protein sequence ID" value="RYN86575.1"/>
    <property type="molecule type" value="Genomic_DNA"/>
</dbReference>
<protein>
    <submittedName>
        <fullName evidence="2">Uncharacterized protein</fullName>
    </submittedName>
</protein>
<accession>A0ABY0FSF5</accession>
<dbReference type="Proteomes" id="UP000293195">
    <property type="component" value="Unassembled WGS sequence"/>
</dbReference>
<keyword evidence="1" id="KW-0472">Membrane</keyword>
<keyword evidence="3" id="KW-1185">Reference proteome</keyword>
<keyword evidence="1" id="KW-1133">Transmembrane helix</keyword>
<reference evidence="3" key="1">
    <citation type="journal article" date="2019" name="bioRxiv">
        <title>Genomics, evolutionary history and diagnostics of the Alternaria alternata species group including apple and Asian pear pathotypes.</title>
        <authorList>
            <person name="Armitage A.D."/>
            <person name="Cockerton H.M."/>
            <person name="Sreenivasaprasad S."/>
            <person name="Woodhall J.W."/>
            <person name="Lane C.R."/>
            <person name="Harrison R.J."/>
            <person name="Clarkson J.P."/>
        </authorList>
    </citation>
    <scope>NUCLEOTIDE SEQUENCE [LARGE SCALE GENOMIC DNA]</scope>
    <source>
        <strain evidence="3">FERA 635</strain>
    </source>
</reference>
<evidence type="ECO:0000313" key="2">
    <source>
        <dbReference type="EMBL" id="RYN86575.1"/>
    </source>
</evidence>
<organism evidence="2 3">
    <name type="scientific">Alternaria tenuissima</name>
    <dbReference type="NCBI Taxonomy" id="119927"/>
    <lineage>
        <taxon>Eukaryota</taxon>
        <taxon>Fungi</taxon>
        <taxon>Dikarya</taxon>
        <taxon>Ascomycota</taxon>
        <taxon>Pezizomycotina</taxon>
        <taxon>Dothideomycetes</taxon>
        <taxon>Pleosporomycetidae</taxon>
        <taxon>Pleosporales</taxon>
        <taxon>Pleosporineae</taxon>
        <taxon>Pleosporaceae</taxon>
        <taxon>Alternaria</taxon>
        <taxon>Alternaria sect. Alternaria</taxon>
        <taxon>Alternaria alternata complex</taxon>
    </lineage>
</organism>
<feature type="transmembrane region" description="Helical" evidence="1">
    <location>
        <begin position="40"/>
        <end position="60"/>
    </location>
</feature>